<keyword evidence="13" id="KW-0418">Kinase</keyword>
<keyword evidence="8" id="KW-0784">Thiamine biosynthesis</keyword>
<keyword evidence="13" id="KW-0808">Transferase</keyword>
<dbReference type="PANTHER" id="PTHR20858">
    <property type="entry name" value="PHOSPHOMETHYLPYRIMIDINE KINASE"/>
    <property type="match status" value="1"/>
</dbReference>
<dbReference type="NCBIfam" id="TIGR00097">
    <property type="entry name" value="HMP-P_kinase"/>
    <property type="match status" value="1"/>
</dbReference>
<evidence type="ECO:0000256" key="7">
    <source>
        <dbReference type="ARBA" id="ARBA00019161"/>
    </source>
</evidence>
<dbReference type="Pfam" id="PF08543">
    <property type="entry name" value="Phos_pyr_kin"/>
    <property type="match status" value="1"/>
</dbReference>
<dbReference type="EC" id="2.7.4.7" evidence="6"/>
<gene>
    <name evidence="13" type="primary">thiD</name>
    <name evidence="13" type="ORF">P8V03_12105</name>
</gene>
<evidence type="ECO:0000256" key="3">
    <source>
        <dbReference type="ARBA" id="ARBA00004769"/>
    </source>
</evidence>
<protein>
    <recommendedName>
        <fullName evidence="7">Hydroxymethylpyrimidine/phosphomethylpyrimidine kinase</fullName>
        <ecNumber evidence="5">2.7.1.49</ecNumber>
        <ecNumber evidence="6">2.7.4.7</ecNumber>
    </recommendedName>
    <alternativeName>
        <fullName evidence="10">Hydroxymethylpyrimidine kinase</fullName>
    </alternativeName>
    <alternativeName>
        <fullName evidence="11">Hydroxymethylpyrimidine phosphate kinase</fullName>
    </alternativeName>
</protein>
<evidence type="ECO:0000256" key="8">
    <source>
        <dbReference type="ARBA" id="ARBA00022977"/>
    </source>
</evidence>
<evidence type="ECO:0000259" key="12">
    <source>
        <dbReference type="Pfam" id="PF08543"/>
    </source>
</evidence>
<comment type="similarity">
    <text evidence="4">Belongs to the ThiD family.</text>
</comment>
<evidence type="ECO:0000256" key="10">
    <source>
        <dbReference type="ARBA" id="ARBA00042102"/>
    </source>
</evidence>
<dbReference type="InterPro" id="IPR013749">
    <property type="entry name" value="PM/HMP-P_kinase-1"/>
</dbReference>
<evidence type="ECO:0000256" key="6">
    <source>
        <dbReference type="ARBA" id="ARBA00012963"/>
    </source>
</evidence>
<organism evidence="13 14">
    <name type="scientific">Clostridium tanneri</name>
    <dbReference type="NCBI Taxonomy" id="3037988"/>
    <lineage>
        <taxon>Bacteria</taxon>
        <taxon>Bacillati</taxon>
        <taxon>Bacillota</taxon>
        <taxon>Clostridia</taxon>
        <taxon>Eubacteriales</taxon>
        <taxon>Clostridiaceae</taxon>
        <taxon>Clostridium</taxon>
    </lineage>
</organism>
<comment type="pathway">
    <text evidence="3">Cofactor biosynthesis; thiamine diphosphate biosynthesis; 4-amino-2-methyl-5-diphosphomethylpyrimidine from 5-amino-1-(5-phospho-D-ribosyl)imidazole: step 3/3.</text>
</comment>
<dbReference type="CDD" id="cd01169">
    <property type="entry name" value="HMPP_kinase"/>
    <property type="match status" value="1"/>
</dbReference>
<comment type="pathway">
    <text evidence="9">Cofactor biosynthesis; thiamine diphosphate biosynthesis; 4-amino-2-methyl-5-diphosphomethylpyrimidine from 5-amino-1-(5-phospho-D-ribosyl)imidazole: step 2/3.</text>
</comment>
<evidence type="ECO:0000256" key="1">
    <source>
        <dbReference type="ARBA" id="ARBA00000151"/>
    </source>
</evidence>
<name>A0ABU4JUR7_9CLOT</name>
<dbReference type="SUPFAM" id="SSF53613">
    <property type="entry name" value="Ribokinase-like"/>
    <property type="match status" value="1"/>
</dbReference>
<evidence type="ECO:0000313" key="13">
    <source>
        <dbReference type="EMBL" id="MDW8801890.1"/>
    </source>
</evidence>
<evidence type="ECO:0000256" key="2">
    <source>
        <dbReference type="ARBA" id="ARBA00000565"/>
    </source>
</evidence>
<dbReference type="Gene3D" id="3.40.1190.20">
    <property type="match status" value="1"/>
</dbReference>
<evidence type="ECO:0000256" key="9">
    <source>
        <dbReference type="ARBA" id="ARBA00037917"/>
    </source>
</evidence>
<comment type="catalytic activity">
    <reaction evidence="1">
        <text>4-amino-5-hydroxymethyl-2-methylpyrimidine + ATP = 4-amino-2-methyl-5-(phosphooxymethyl)pyrimidine + ADP + H(+)</text>
        <dbReference type="Rhea" id="RHEA:23096"/>
        <dbReference type="ChEBI" id="CHEBI:15378"/>
        <dbReference type="ChEBI" id="CHEBI:16892"/>
        <dbReference type="ChEBI" id="CHEBI:30616"/>
        <dbReference type="ChEBI" id="CHEBI:58354"/>
        <dbReference type="ChEBI" id="CHEBI:456216"/>
        <dbReference type="EC" id="2.7.1.49"/>
    </reaction>
</comment>
<dbReference type="InterPro" id="IPR029056">
    <property type="entry name" value="Ribokinase-like"/>
</dbReference>
<dbReference type="GO" id="GO:0008972">
    <property type="term" value="F:phosphomethylpyrimidine kinase activity"/>
    <property type="evidence" value="ECO:0007669"/>
    <property type="project" value="UniProtKB-EC"/>
</dbReference>
<evidence type="ECO:0000256" key="5">
    <source>
        <dbReference type="ARBA" id="ARBA00012135"/>
    </source>
</evidence>
<feature type="domain" description="Pyridoxamine kinase/Phosphomethylpyrimidine kinase" evidence="12">
    <location>
        <begin position="11"/>
        <end position="252"/>
    </location>
</feature>
<dbReference type="GO" id="GO:0008902">
    <property type="term" value="F:hydroxymethylpyrimidine kinase activity"/>
    <property type="evidence" value="ECO:0007669"/>
    <property type="project" value="UniProtKB-EC"/>
</dbReference>
<dbReference type="EMBL" id="JARUJP010000013">
    <property type="protein sequence ID" value="MDW8801890.1"/>
    <property type="molecule type" value="Genomic_DNA"/>
</dbReference>
<dbReference type="EC" id="2.7.1.49" evidence="5"/>
<dbReference type="Proteomes" id="UP001281656">
    <property type="component" value="Unassembled WGS sequence"/>
</dbReference>
<evidence type="ECO:0000313" key="14">
    <source>
        <dbReference type="Proteomes" id="UP001281656"/>
    </source>
</evidence>
<evidence type="ECO:0000256" key="11">
    <source>
        <dbReference type="ARBA" id="ARBA00043176"/>
    </source>
</evidence>
<dbReference type="PANTHER" id="PTHR20858:SF17">
    <property type="entry name" value="HYDROXYMETHYLPYRIMIDINE_PHOSPHOMETHYLPYRIMIDINE KINASE THI20-RELATED"/>
    <property type="match status" value="1"/>
</dbReference>
<accession>A0ABU4JUR7</accession>
<sequence>MKKVLTIAGSDSCGGAGIQADLKTMSSLGVYGMSVVTAITAQNTIGVQNVMEVTEELVEAQIKSIFEDITVDAVKIGMVSNSKTIEIIKDLLKKYNAKNIVLDPVMVSKSGYFLLKPEAESAIKNLIYIAEVVTPNIPEAEVLTGMKIQNAEEMKTAALKIKELGAKNVLIKGGHRCNDANDILLSGDKFITLEGHRIETQNTHGTGCTLSSAIASYLAKGNSVEEAVSLSKEYITRAIENSFSIGHGVGPVGHFIEVYKKAKISYE</sequence>
<comment type="caution">
    <text evidence="13">The sequence shown here is derived from an EMBL/GenBank/DDBJ whole genome shotgun (WGS) entry which is preliminary data.</text>
</comment>
<keyword evidence="14" id="KW-1185">Reference proteome</keyword>
<dbReference type="InterPro" id="IPR004399">
    <property type="entry name" value="HMP/HMP-P_kinase_dom"/>
</dbReference>
<reference evidence="13 14" key="1">
    <citation type="submission" date="2023-04" db="EMBL/GenBank/DDBJ databases">
        <title>Clostridium tannerae sp. nov., isolated from the fecal material of an alpaca.</title>
        <authorList>
            <person name="Miller S."/>
            <person name="Hendry M."/>
            <person name="King J."/>
            <person name="Sankaranarayanan K."/>
            <person name="Lawson P.A."/>
        </authorList>
    </citation>
    <scope>NUCLEOTIDE SEQUENCE [LARGE SCALE GENOMIC DNA]</scope>
    <source>
        <strain evidence="13 14">A1-XYC3</strain>
    </source>
</reference>
<proteinExistence type="inferred from homology"/>
<comment type="catalytic activity">
    <reaction evidence="2">
        <text>4-amino-2-methyl-5-(phosphooxymethyl)pyrimidine + ATP = 4-amino-2-methyl-5-(diphosphooxymethyl)pyrimidine + ADP</text>
        <dbReference type="Rhea" id="RHEA:19893"/>
        <dbReference type="ChEBI" id="CHEBI:30616"/>
        <dbReference type="ChEBI" id="CHEBI:57841"/>
        <dbReference type="ChEBI" id="CHEBI:58354"/>
        <dbReference type="ChEBI" id="CHEBI:456216"/>
        <dbReference type="EC" id="2.7.4.7"/>
    </reaction>
</comment>
<evidence type="ECO:0000256" key="4">
    <source>
        <dbReference type="ARBA" id="ARBA00009879"/>
    </source>
</evidence>
<dbReference type="RefSeq" id="WP_318798294.1">
    <property type="nucleotide sequence ID" value="NZ_JARUJP010000013.1"/>
</dbReference>